<protein>
    <recommendedName>
        <fullName evidence="4">YggT family protein</fullName>
    </recommendedName>
</protein>
<gene>
    <name evidence="2" type="ORF">A6A05_01895</name>
</gene>
<organism evidence="2 3">
    <name type="scientific">Magnetospirillum moscoviense</name>
    <dbReference type="NCBI Taxonomy" id="1437059"/>
    <lineage>
        <taxon>Bacteria</taxon>
        <taxon>Pseudomonadati</taxon>
        <taxon>Pseudomonadota</taxon>
        <taxon>Alphaproteobacteria</taxon>
        <taxon>Rhodospirillales</taxon>
        <taxon>Rhodospirillaceae</taxon>
        <taxon>Magnetospirillum</taxon>
    </lineage>
</organism>
<dbReference type="STRING" id="1437059.A6A05_01895"/>
<dbReference type="Pfam" id="PF02325">
    <property type="entry name" value="CCB3_YggT"/>
    <property type="match status" value="1"/>
</dbReference>
<keyword evidence="1" id="KW-0472">Membrane</keyword>
<dbReference type="GO" id="GO:0016020">
    <property type="term" value="C:membrane"/>
    <property type="evidence" value="ECO:0007669"/>
    <property type="project" value="InterPro"/>
</dbReference>
<name>A0A178MMT7_9PROT</name>
<comment type="caution">
    <text evidence="2">The sequence shown here is derived from an EMBL/GenBank/DDBJ whole genome shotgun (WGS) entry which is preliminary data.</text>
</comment>
<evidence type="ECO:0008006" key="4">
    <source>
        <dbReference type="Google" id="ProtNLM"/>
    </source>
</evidence>
<dbReference type="InterPro" id="IPR003425">
    <property type="entry name" value="CCB3/YggT"/>
</dbReference>
<feature type="transmembrane region" description="Helical" evidence="1">
    <location>
        <begin position="18"/>
        <end position="38"/>
    </location>
</feature>
<dbReference type="Proteomes" id="UP000078543">
    <property type="component" value="Unassembled WGS sequence"/>
</dbReference>
<dbReference type="AlphaFoldDB" id="A0A178MMT7"/>
<proteinExistence type="predicted"/>
<feature type="transmembrane region" description="Helical" evidence="1">
    <location>
        <begin position="70"/>
        <end position="91"/>
    </location>
</feature>
<reference evidence="2 3" key="1">
    <citation type="submission" date="2016-04" db="EMBL/GenBank/DDBJ databases">
        <title>Draft genome sequence of freshwater magnetotactic bacteria Magnetospirillum marisnigri SP-1 and Magnetospirillum moscoviense BB-1.</title>
        <authorList>
            <person name="Koziaeva V."/>
            <person name="Dziuba M.V."/>
            <person name="Ivanov T.M."/>
            <person name="Kuznetsov B."/>
            <person name="Grouzdev D.S."/>
        </authorList>
    </citation>
    <scope>NUCLEOTIDE SEQUENCE [LARGE SCALE GENOMIC DNA]</scope>
    <source>
        <strain evidence="2 3">BB-1</strain>
    </source>
</reference>
<evidence type="ECO:0000256" key="1">
    <source>
        <dbReference type="SAM" id="Phobius"/>
    </source>
</evidence>
<dbReference type="RefSeq" id="WP_068500628.1">
    <property type="nucleotide sequence ID" value="NZ_LWQU01000141.1"/>
</dbReference>
<sequence>MSIILEPLLTVIYFALELYWYIVLATVIFSWLLAFGVINTYNHAVRTIGDVLNRLTEPALRPIRRWIPDFGAVDLSPVALWLILLFLQMVVQKLIMAVRGL</sequence>
<dbReference type="EMBL" id="LWQU01000141">
    <property type="protein sequence ID" value="OAN49989.1"/>
    <property type="molecule type" value="Genomic_DNA"/>
</dbReference>
<dbReference type="OrthoDB" id="9814445at2"/>
<evidence type="ECO:0000313" key="3">
    <source>
        <dbReference type="Proteomes" id="UP000078543"/>
    </source>
</evidence>
<evidence type="ECO:0000313" key="2">
    <source>
        <dbReference type="EMBL" id="OAN49989.1"/>
    </source>
</evidence>
<keyword evidence="1" id="KW-1133">Transmembrane helix</keyword>
<keyword evidence="1" id="KW-0812">Transmembrane</keyword>
<keyword evidence="3" id="KW-1185">Reference proteome</keyword>
<accession>A0A178MMT7</accession>